<keyword evidence="7" id="KW-1133">Transmembrane helix</keyword>
<dbReference type="EMBL" id="JAJAWG010000002">
    <property type="protein sequence ID" value="MCB5195860.1"/>
    <property type="molecule type" value="Genomic_DNA"/>
</dbReference>
<reference evidence="9 10" key="1">
    <citation type="submission" date="2021-10" db="EMBL/GenBank/DDBJ databases">
        <authorList>
            <person name="Chen M."/>
        </authorList>
    </citation>
    <scope>NUCLEOTIDE SEQUENCE [LARGE SCALE GENOMIC DNA]</scope>
    <source>
        <strain evidence="9 10">H3-26</strain>
    </source>
</reference>
<dbReference type="InterPro" id="IPR038107">
    <property type="entry name" value="Glycos_transf_N_sf"/>
</dbReference>
<dbReference type="Gene3D" id="3.40.50.2000">
    <property type="entry name" value="Glycogen Phosphorylase B"/>
    <property type="match status" value="1"/>
</dbReference>
<keyword evidence="7" id="KW-1003">Cell membrane</keyword>
<comment type="subcellular location">
    <subcellularLocation>
        <location evidence="7">Cell membrane</location>
    </subcellularLocation>
</comment>
<keyword evidence="7" id="KW-0812">Transmembrane</keyword>
<comment type="function">
    <text evidence="7">Involved in lipopolysaccharide (LPS) biosynthesis. Catalyzes the transfer of 3-deoxy-D-manno-octulosonate (Kdo) residue(s) from CMP-Kdo to lipid IV(A), the tetraacyldisaccharide-1,4'-bisphosphate precursor of lipid A.</text>
</comment>
<keyword evidence="10" id="KW-1185">Reference proteome</keyword>
<evidence type="ECO:0000313" key="10">
    <source>
        <dbReference type="Proteomes" id="UP001198034"/>
    </source>
</evidence>
<comment type="catalytic activity">
    <reaction evidence="6 7">
        <text>lipid IVA (E. coli) + CMP-3-deoxy-beta-D-manno-octulosonate = alpha-Kdo-(2-&gt;6)-lipid IVA (E. coli) + CMP + H(+)</text>
        <dbReference type="Rhea" id="RHEA:28066"/>
        <dbReference type="ChEBI" id="CHEBI:15378"/>
        <dbReference type="ChEBI" id="CHEBI:58603"/>
        <dbReference type="ChEBI" id="CHEBI:60364"/>
        <dbReference type="ChEBI" id="CHEBI:60377"/>
        <dbReference type="ChEBI" id="CHEBI:85987"/>
        <dbReference type="EC" id="2.4.99.12"/>
    </reaction>
</comment>
<dbReference type="PANTHER" id="PTHR42755">
    <property type="entry name" value="3-DEOXY-MANNO-OCTULOSONATE CYTIDYLYLTRANSFERASE"/>
    <property type="match status" value="1"/>
</dbReference>
<feature type="transmembrane region" description="Helical" evidence="7">
    <location>
        <begin position="16"/>
        <end position="34"/>
    </location>
</feature>
<dbReference type="Gene3D" id="3.40.50.11720">
    <property type="entry name" value="3-Deoxy-D-manno-octulosonic-acid transferase, N-terminal domain"/>
    <property type="match status" value="1"/>
</dbReference>
<gene>
    <name evidence="9" type="ORF">LG219_06095</name>
</gene>
<evidence type="ECO:0000256" key="1">
    <source>
        <dbReference type="ARBA" id="ARBA00004713"/>
    </source>
</evidence>
<evidence type="ECO:0000256" key="6">
    <source>
        <dbReference type="ARBA" id="ARBA00049183"/>
    </source>
</evidence>
<feature type="domain" description="3-deoxy-D-manno-octulosonic-acid transferase N-terminal" evidence="8">
    <location>
        <begin position="47"/>
        <end position="228"/>
    </location>
</feature>
<sequence>MGSHVGGGAFAVMVRWAYRLLLWLGFPLIWLYLLKRSKKQPAYRQFWGERLGYYAVGIDEKDLQGNTLRPIWLHAVSVGEMRACAPIIQALRRAAPHRPLLLTCMTPTGRETAQALFGDFSTIVYLPYDYPAAIRRFLQHFRPQCGVVMETEIWPNLLHESAAAKIPLVLANARLSAASFRAYQRISALIAPAMAKWSLVLAQAPADAERLAALGARATKVMGSVKFDHSNNAAIIARGQAWRAALLQQANRPLVLLASSREGEEAAFLAQWQSMYGQTAAAPLLIIVPRHPQRFDAVADLIRSHGLALQRRSQWQQDIVAAEVILGDSMGEMAAWFAASDVCIMGGSLLPFGSQNFIEACALGCPVLLGPHTFNFAAATAAALAEGAAWQGQTLGEILDKTQQLLLDDTARQAMSAAGVEFANAHRGATARLLDELTTYL</sequence>
<organism evidence="9 10">
    <name type="scientific">Deefgea salmonis</name>
    <dbReference type="NCBI Taxonomy" id="2875502"/>
    <lineage>
        <taxon>Bacteria</taxon>
        <taxon>Pseudomonadati</taxon>
        <taxon>Pseudomonadota</taxon>
        <taxon>Betaproteobacteria</taxon>
        <taxon>Neisseriales</taxon>
        <taxon>Chitinibacteraceae</taxon>
        <taxon>Deefgea</taxon>
    </lineage>
</organism>
<dbReference type="InterPro" id="IPR007507">
    <property type="entry name" value="Glycos_transf_N"/>
</dbReference>
<dbReference type="EC" id="2.4.99.12" evidence="2 7"/>
<comment type="similarity">
    <text evidence="7">Belongs to the glycosyltransferase group 1 family.</text>
</comment>
<name>A0ABS8BJG3_9NEIS</name>
<dbReference type="Pfam" id="PF04413">
    <property type="entry name" value="Glycos_transf_N"/>
    <property type="match status" value="1"/>
</dbReference>
<dbReference type="Proteomes" id="UP001198034">
    <property type="component" value="Unassembled WGS sequence"/>
</dbReference>
<accession>A0ABS8BJG3</accession>
<comment type="pathway">
    <text evidence="1 7">Bacterial outer membrane biogenesis; LPS core biosynthesis.</text>
</comment>
<evidence type="ECO:0000256" key="4">
    <source>
        <dbReference type="ARBA" id="ARBA00022679"/>
    </source>
</evidence>
<proteinExistence type="inferred from homology"/>
<evidence type="ECO:0000256" key="5">
    <source>
        <dbReference type="ARBA" id="ARBA00031445"/>
    </source>
</evidence>
<evidence type="ECO:0000313" key="9">
    <source>
        <dbReference type="EMBL" id="MCB5195860.1"/>
    </source>
</evidence>
<dbReference type="PANTHER" id="PTHR42755:SF1">
    <property type="entry name" value="3-DEOXY-D-MANNO-OCTULOSONIC ACID TRANSFERASE, MITOCHONDRIAL-RELATED"/>
    <property type="match status" value="1"/>
</dbReference>
<dbReference type="InterPro" id="IPR039901">
    <property type="entry name" value="Kdotransferase"/>
</dbReference>
<evidence type="ECO:0000256" key="7">
    <source>
        <dbReference type="RuleBase" id="RU365103"/>
    </source>
</evidence>
<keyword evidence="4 7" id="KW-0808">Transferase</keyword>
<evidence type="ECO:0000256" key="3">
    <source>
        <dbReference type="ARBA" id="ARBA00019077"/>
    </source>
</evidence>
<comment type="caution">
    <text evidence="9">The sequence shown here is derived from an EMBL/GenBank/DDBJ whole genome shotgun (WGS) entry which is preliminary data.</text>
</comment>
<evidence type="ECO:0000259" key="8">
    <source>
        <dbReference type="Pfam" id="PF04413"/>
    </source>
</evidence>
<evidence type="ECO:0000256" key="2">
    <source>
        <dbReference type="ARBA" id="ARBA00012621"/>
    </source>
</evidence>
<dbReference type="GO" id="GO:0016740">
    <property type="term" value="F:transferase activity"/>
    <property type="evidence" value="ECO:0007669"/>
    <property type="project" value="UniProtKB-KW"/>
</dbReference>
<keyword evidence="7" id="KW-0448">Lipopolysaccharide biosynthesis</keyword>
<dbReference type="RefSeq" id="WP_226763642.1">
    <property type="nucleotide sequence ID" value="NZ_JAJAWG010000002.1"/>
</dbReference>
<protein>
    <recommendedName>
        <fullName evidence="3 7">3-deoxy-D-manno-octulosonic acid transferase</fullName>
        <shortName evidence="7">Kdo transferase</shortName>
        <ecNumber evidence="2 7">2.4.99.12</ecNumber>
    </recommendedName>
    <alternativeName>
        <fullName evidence="5 7">Lipid IV(A) 3-deoxy-D-manno-octulosonic acid transferase</fullName>
    </alternativeName>
</protein>
<dbReference type="SUPFAM" id="SSF53756">
    <property type="entry name" value="UDP-Glycosyltransferase/glycogen phosphorylase"/>
    <property type="match status" value="1"/>
</dbReference>
<keyword evidence="7" id="KW-0472">Membrane</keyword>